<dbReference type="OrthoDB" id="10667935at2759"/>
<organism evidence="1 2">
    <name type="scientific">Paramuricea clavata</name>
    <name type="common">Red gorgonian</name>
    <name type="synonym">Violescent sea-whip</name>
    <dbReference type="NCBI Taxonomy" id="317549"/>
    <lineage>
        <taxon>Eukaryota</taxon>
        <taxon>Metazoa</taxon>
        <taxon>Cnidaria</taxon>
        <taxon>Anthozoa</taxon>
        <taxon>Octocorallia</taxon>
        <taxon>Malacalcyonacea</taxon>
        <taxon>Plexauridae</taxon>
        <taxon>Paramuricea</taxon>
    </lineage>
</organism>
<proteinExistence type="predicted"/>
<evidence type="ECO:0000313" key="2">
    <source>
        <dbReference type="Proteomes" id="UP001152795"/>
    </source>
</evidence>
<protein>
    <submittedName>
        <fullName evidence="1">Uncharacterized protein</fullName>
    </submittedName>
</protein>
<dbReference type="EMBL" id="CACRXK020034551">
    <property type="protein sequence ID" value="CAB4044319.1"/>
    <property type="molecule type" value="Genomic_DNA"/>
</dbReference>
<sequence length="117" mass="12921">MDSLLSLQLVFLTAFIYIRCAHAQCSRGEPNNEERDASQPDLNITSSGPVVRVGDELKITCIADRPRYQFQSIQPMPPIEVRSFFNGTEVNKICPGTGGRIECVHTVQLTKAGNNVV</sequence>
<dbReference type="Proteomes" id="UP001152795">
    <property type="component" value="Unassembled WGS sequence"/>
</dbReference>
<name>A0A7D9KFJ3_PARCT</name>
<gene>
    <name evidence="1" type="ORF">PACLA_8A030069</name>
</gene>
<comment type="caution">
    <text evidence="1">The sequence shown here is derived from an EMBL/GenBank/DDBJ whole genome shotgun (WGS) entry which is preliminary data.</text>
</comment>
<evidence type="ECO:0000313" key="1">
    <source>
        <dbReference type="EMBL" id="CAB4044319.1"/>
    </source>
</evidence>
<feature type="non-terminal residue" evidence="1">
    <location>
        <position position="117"/>
    </location>
</feature>
<reference evidence="1" key="1">
    <citation type="submission" date="2020-04" db="EMBL/GenBank/DDBJ databases">
        <authorList>
            <person name="Alioto T."/>
            <person name="Alioto T."/>
            <person name="Gomez Garrido J."/>
        </authorList>
    </citation>
    <scope>NUCLEOTIDE SEQUENCE</scope>
    <source>
        <strain evidence="1">A484AB</strain>
    </source>
</reference>
<keyword evidence="2" id="KW-1185">Reference proteome</keyword>
<accession>A0A7D9KFJ3</accession>
<dbReference type="AlphaFoldDB" id="A0A7D9KFJ3"/>